<dbReference type="EMBL" id="BKCJ010236948">
    <property type="protein sequence ID" value="GEZ06228.1"/>
    <property type="molecule type" value="Genomic_DNA"/>
</dbReference>
<dbReference type="AlphaFoldDB" id="A0A699I2G5"/>
<dbReference type="SUPFAM" id="SSF50978">
    <property type="entry name" value="WD40 repeat-like"/>
    <property type="match status" value="1"/>
</dbReference>
<accession>A0A699I2G5</accession>
<proteinExistence type="predicted"/>
<dbReference type="PROSITE" id="PS50896">
    <property type="entry name" value="LISH"/>
    <property type="match status" value="1"/>
</dbReference>
<evidence type="ECO:0000313" key="1">
    <source>
        <dbReference type="EMBL" id="GEZ06228.1"/>
    </source>
</evidence>
<reference evidence="1" key="1">
    <citation type="journal article" date="2019" name="Sci. Rep.">
        <title>Draft genome of Tanacetum cinerariifolium, the natural source of mosquito coil.</title>
        <authorList>
            <person name="Yamashiro T."/>
            <person name="Shiraishi A."/>
            <person name="Satake H."/>
            <person name="Nakayama K."/>
        </authorList>
    </citation>
    <scope>NUCLEOTIDE SEQUENCE</scope>
</reference>
<sequence>MLRLDLSSKQCRRNNRSAFSSLVVSCLPFLSFLRLDKYILAYLRRRGLTESAAAFDFKAQINDEIIKIEGTKGEVLLWDVRSHTFLPKLKLPNTILNVCFQPDTTFLAASCGYKIYYYDLTKVSEAPVVLIGHAKPTERDETSILGPLSSQSTSAQQTGIYCARVTLMEAAGASHVKFRSRNMLAIAAGRRIMLLSLIHTDSGEIKETSRDMIKKSTPCAGTQILNALLLSAIEVLVFRNSQTTSGHATTSNHLMTASTVAVYSIPSISS</sequence>
<dbReference type="InterPro" id="IPR036322">
    <property type="entry name" value="WD40_repeat_dom_sf"/>
</dbReference>
<name>A0A699I2G5_TANCI</name>
<protein>
    <submittedName>
        <fullName evidence="1">Uncharacterized protein</fullName>
    </submittedName>
</protein>
<gene>
    <name evidence="1" type="ORF">Tci_478201</name>
</gene>
<dbReference type="Gene3D" id="2.130.10.10">
    <property type="entry name" value="YVTN repeat-like/Quinoprotein amine dehydrogenase"/>
    <property type="match status" value="1"/>
</dbReference>
<organism evidence="1">
    <name type="scientific">Tanacetum cinerariifolium</name>
    <name type="common">Dalmatian daisy</name>
    <name type="synonym">Chrysanthemum cinerariifolium</name>
    <dbReference type="NCBI Taxonomy" id="118510"/>
    <lineage>
        <taxon>Eukaryota</taxon>
        <taxon>Viridiplantae</taxon>
        <taxon>Streptophyta</taxon>
        <taxon>Embryophyta</taxon>
        <taxon>Tracheophyta</taxon>
        <taxon>Spermatophyta</taxon>
        <taxon>Magnoliopsida</taxon>
        <taxon>eudicotyledons</taxon>
        <taxon>Gunneridae</taxon>
        <taxon>Pentapetalae</taxon>
        <taxon>asterids</taxon>
        <taxon>campanulids</taxon>
        <taxon>Asterales</taxon>
        <taxon>Asteraceae</taxon>
        <taxon>Asteroideae</taxon>
        <taxon>Anthemideae</taxon>
        <taxon>Anthemidinae</taxon>
        <taxon>Tanacetum</taxon>
    </lineage>
</organism>
<dbReference type="InterPro" id="IPR015943">
    <property type="entry name" value="WD40/YVTN_repeat-like_dom_sf"/>
</dbReference>
<comment type="caution">
    <text evidence="1">The sequence shown here is derived from an EMBL/GenBank/DDBJ whole genome shotgun (WGS) entry which is preliminary data.</text>
</comment>
<dbReference type="InterPro" id="IPR006594">
    <property type="entry name" value="LisH"/>
</dbReference>